<comment type="caution">
    <text evidence="7">The sequence shown here is derived from an EMBL/GenBank/DDBJ whole genome shotgun (WGS) entry which is preliminary data.</text>
</comment>
<evidence type="ECO:0000313" key="8">
    <source>
        <dbReference type="Proteomes" id="UP000240974"/>
    </source>
</evidence>
<evidence type="ECO:0000313" key="7">
    <source>
        <dbReference type="EMBL" id="PST42425.1"/>
    </source>
</evidence>
<proteinExistence type="inferred from homology"/>
<protein>
    <submittedName>
        <fullName evidence="7">6-phospho-beta-glucosidase</fullName>
    </submittedName>
    <submittedName>
        <fullName evidence="6">Family 1 glycosylhydrolase</fullName>
    </submittedName>
</protein>
<gene>
    <name evidence="7" type="ORF">C7U54_05600</name>
    <name evidence="6" type="ORF">NE542_10615</name>
</gene>
<dbReference type="AlphaFoldDB" id="A0A2T3G4E4"/>
<dbReference type="RefSeq" id="WP_107029587.1">
    <property type="nucleotide sequence ID" value="NZ_DBGCSN010000131.1"/>
</dbReference>
<reference evidence="7 8" key="1">
    <citation type="journal article" date="2019" name="Int. J. Syst. Evol. Microbiol.">
        <title>Faecalibacillus intestinalis gen. nov., sp. nov. and Faecalibacillus faecis sp. nov., isolated from human faeces.</title>
        <authorList>
            <person name="Seo B."/>
            <person name="Jeon K."/>
            <person name="Baek I."/>
            <person name="Lee Y.M."/>
            <person name="Baek K."/>
            <person name="Ko G."/>
        </authorList>
    </citation>
    <scope>NUCLEOTIDE SEQUENCE [LARGE SCALE GENOMIC DNA]</scope>
    <source>
        <strain evidence="7 8">SNUG30099</strain>
    </source>
</reference>
<evidence type="ECO:0000256" key="5">
    <source>
        <dbReference type="RuleBase" id="RU003690"/>
    </source>
</evidence>
<dbReference type="Proteomes" id="UP001204814">
    <property type="component" value="Unassembled WGS sequence"/>
</dbReference>
<dbReference type="Pfam" id="PF00232">
    <property type="entry name" value="Glyco_hydro_1"/>
    <property type="match status" value="1"/>
</dbReference>
<feature type="active site" description="Nucleophile" evidence="4">
    <location>
        <position position="387"/>
    </location>
</feature>
<dbReference type="GO" id="GO:0005829">
    <property type="term" value="C:cytosol"/>
    <property type="evidence" value="ECO:0007669"/>
    <property type="project" value="TreeGrafter"/>
</dbReference>
<dbReference type="GO" id="GO:0008422">
    <property type="term" value="F:beta-glucosidase activity"/>
    <property type="evidence" value="ECO:0007669"/>
    <property type="project" value="TreeGrafter"/>
</dbReference>
<evidence type="ECO:0000256" key="1">
    <source>
        <dbReference type="ARBA" id="ARBA00010838"/>
    </source>
</evidence>
<keyword evidence="8" id="KW-1185">Reference proteome</keyword>
<dbReference type="Proteomes" id="UP000240974">
    <property type="component" value="Unassembled WGS sequence"/>
</dbReference>
<sequence length="489" mass="56983">MKFPKEFLWGSDIAASQCEGGWNLDGKTPIASDYGTVGSQSGMRMKTYVDDNGNQGLYPFFATLPSNYHYDMHDNYYYINHNAVDFYHRYKEDIALFGEMGLKTLNLSISWARIFPKGYENGVNKKGVEFYYNVLKECKKYDIEPLVTLHKYDIPVYLEEKFGGWSNRQMIEEFYQFAKVCFKEYKDLVRYWVTFNEINSLAIPSFLPYDLPREVSQNNFSQLHYQLVASAKVVKLAHDINSLNQVGCMFSSLAYYPLTCDPKDVLISQETFRNMCYYTTDVQVRGQYPYYAQNIWNKLGITLDIKQQDERDLLDGKVDFIAFSYYMSNCITVHKVDEDMAKGNLSIGNRNPYLQYSEWDWAMDPDGLKYVLHELYGRYQMPLLIIENGLGATDVLTNDYKIHDVYRIDYLRQHINSMKQAITEGVNVIGYTTWSAIDLVSASSGQITKRYGFIYVDMDDEGNGTFNRYKKDSFYWYKKVIESNGEDLS</sequence>
<dbReference type="GO" id="GO:0016052">
    <property type="term" value="P:carbohydrate catabolic process"/>
    <property type="evidence" value="ECO:0007669"/>
    <property type="project" value="TreeGrafter"/>
</dbReference>
<evidence type="ECO:0000256" key="2">
    <source>
        <dbReference type="ARBA" id="ARBA00022801"/>
    </source>
</evidence>
<dbReference type="PROSITE" id="PS00572">
    <property type="entry name" value="GLYCOSYL_HYDROL_F1_1"/>
    <property type="match status" value="1"/>
</dbReference>
<dbReference type="PANTHER" id="PTHR10353:SF122">
    <property type="entry name" value="6-PHOSPHO-BETA-GLUCOSIDASE ASCB-RELATED"/>
    <property type="match status" value="1"/>
</dbReference>
<dbReference type="SUPFAM" id="SSF51445">
    <property type="entry name" value="(Trans)glycosidases"/>
    <property type="match status" value="1"/>
</dbReference>
<keyword evidence="2" id="KW-0378">Hydrolase</keyword>
<dbReference type="EMBL" id="PYLQ01000005">
    <property type="protein sequence ID" value="PST42425.1"/>
    <property type="molecule type" value="Genomic_DNA"/>
</dbReference>
<organism evidence="7 8">
    <name type="scientific">Faecalibacillus intestinalis</name>
    <dbReference type="NCBI Taxonomy" id="1982626"/>
    <lineage>
        <taxon>Bacteria</taxon>
        <taxon>Bacillati</taxon>
        <taxon>Bacillota</taxon>
        <taxon>Erysipelotrichia</taxon>
        <taxon>Erysipelotrichales</taxon>
        <taxon>Coprobacillaceae</taxon>
        <taxon>Faecalibacillus</taxon>
    </lineage>
</organism>
<evidence type="ECO:0000256" key="3">
    <source>
        <dbReference type="ARBA" id="ARBA00023295"/>
    </source>
</evidence>
<dbReference type="EMBL" id="JANGBO010000011">
    <property type="protein sequence ID" value="MCQ5062266.1"/>
    <property type="molecule type" value="Genomic_DNA"/>
</dbReference>
<reference evidence="6" key="2">
    <citation type="submission" date="2022-06" db="EMBL/GenBank/DDBJ databases">
        <title>Isolation of gut microbiota from human fecal samples.</title>
        <authorList>
            <person name="Pamer E.G."/>
            <person name="Barat B."/>
            <person name="Waligurski E."/>
            <person name="Medina S."/>
            <person name="Paddock L."/>
            <person name="Mostad J."/>
        </authorList>
    </citation>
    <scope>NUCLEOTIDE SEQUENCE</scope>
    <source>
        <strain evidence="6">DFI.6.24</strain>
    </source>
</reference>
<dbReference type="InterPro" id="IPR018120">
    <property type="entry name" value="Glyco_hydro_1_AS"/>
</dbReference>
<dbReference type="InterPro" id="IPR017853">
    <property type="entry name" value="GH"/>
</dbReference>
<dbReference type="PANTHER" id="PTHR10353">
    <property type="entry name" value="GLYCOSYL HYDROLASE"/>
    <property type="match status" value="1"/>
</dbReference>
<comment type="similarity">
    <text evidence="1 5">Belongs to the glycosyl hydrolase 1 family.</text>
</comment>
<accession>A0A2T3G4E4</accession>
<evidence type="ECO:0000313" key="6">
    <source>
        <dbReference type="EMBL" id="MCQ5062266.1"/>
    </source>
</evidence>
<dbReference type="Gene3D" id="3.20.20.80">
    <property type="entry name" value="Glycosidases"/>
    <property type="match status" value="1"/>
</dbReference>
<dbReference type="InterPro" id="IPR001360">
    <property type="entry name" value="Glyco_hydro_1"/>
</dbReference>
<name>A0A2T3G4E4_9FIRM</name>
<dbReference type="PRINTS" id="PR00131">
    <property type="entry name" value="GLHYDRLASE1"/>
</dbReference>
<evidence type="ECO:0000256" key="4">
    <source>
        <dbReference type="PROSITE-ProRule" id="PRU10055"/>
    </source>
</evidence>
<keyword evidence="3" id="KW-0326">Glycosidase</keyword>